<dbReference type="InParanoid" id="A0A0G4G879"/>
<dbReference type="AlphaFoldDB" id="A0A0G4G879"/>
<evidence type="ECO:0000313" key="2">
    <source>
        <dbReference type="EMBL" id="CEM24549.1"/>
    </source>
</evidence>
<dbReference type="VEuPathDB" id="CryptoDB:Vbra_9699"/>
<protein>
    <submittedName>
        <fullName evidence="2">Uncharacterized protein</fullName>
    </submittedName>
</protein>
<dbReference type="EMBL" id="CDMY01000582">
    <property type="protein sequence ID" value="CEM24549.1"/>
    <property type="molecule type" value="Genomic_DNA"/>
</dbReference>
<proteinExistence type="predicted"/>
<feature type="region of interest" description="Disordered" evidence="1">
    <location>
        <begin position="28"/>
        <end position="55"/>
    </location>
</feature>
<reference evidence="2 3" key="1">
    <citation type="submission" date="2014-11" db="EMBL/GenBank/DDBJ databases">
        <authorList>
            <person name="Zhu J."/>
            <person name="Qi W."/>
            <person name="Song R."/>
        </authorList>
    </citation>
    <scope>NUCLEOTIDE SEQUENCE [LARGE SCALE GENOMIC DNA]</scope>
</reference>
<dbReference type="OrthoDB" id="416353at2759"/>
<name>A0A0G4G879_VITBC</name>
<feature type="compositionally biased region" description="Basic residues" evidence="1">
    <location>
        <begin position="141"/>
        <end position="153"/>
    </location>
</feature>
<organism evidence="2 3">
    <name type="scientific">Vitrella brassicaformis (strain CCMP3155)</name>
    <dbReference type="NCBI Taxonomy" id="1169540"/>
    <lineage>
        <taxon>Eukaryota</taxon>
        <taxon>Sar</taxon>
        <taxon>Alveolata</taxon>
        <taxon>Colpodellida</taxon>
        <taxon>Vitrellaceae</taxon>
        <taxon>Vitrella</taxon>
    </lineage>
</organism>
<evidence type="ECO:0000313" key="3">
    <source>
        <dbReference type="Proteomes" id="UP000041254"/>
    </source>
</evidence>
<accession>A0A0G4G879</accession>
<gene>
    <name evidence="2" type="ORF">Vbra_9699</name>
</gene>
<dbReference type="Proteomes" id="UP000041254">
    <property type="component" value="Unassembled WGS sequence"/>
</dbReference>
<evidence type="ECO:0000256" key="1">
    <source>
        <dbReference type="SAM" id="MobiDB-lite"/>
    </source>
</evidence>
<keyword evidence="3" id="KW-1185">Reference proteome</keyword>
<sequence>MIRHRCAALLPHHRGSGSFVRCTTTRLLSSRSTPPREPTDSPDSPALPQTEEAAYDSSLLTDAARKKARVKALLRQFDRRNWDARKTLIDRRVYPPSAEVPKWQSDDAAAMQIGPELQGRDRRLVERRVVDRREQEERERGVKKREKGKPAYARRKPVKYKRFQLMGAEEQPAESEAFSDRVALQTLCEDRQKAELYEHITKRLKNQWKTPSAPTDQFFDVMSNAVRDDLMDQSRPKLVNVLADYDNPYMMKRAVLQRILYDHCTRNKLDEEQVENYLDKYRPDLTKLRLEAKMPPEVIEPLMAFRGDVRYHYDSRERLQQKLHAIGAIINELHVKRENGEKVDVDEVLSILPENQPTEEAHPLHPFRNHFGFESAVPHGVTGGITMGKPRKPLEEELAKIRYPTLQRFAHSLPKDWKYRANVVHTIRILERSRGWDFASKIRAINAMKEVWDNIGPSHYYWALLNRALPVERHPLNTKRSKPRIAAFGRLTYIRSLTTQNPLHVRQQAKKKK</sequence>
<dbReference type="PhylomeDB" id="A0A0G4G879"/>
<feature type="region of interest" description="Disordered" evidence="1">
    <location>
        <begin position="132"/>
        <end position="153"/>
    </location>
</feature>